<dbReference type="GeneID" id="56475789"/>
<evidence type="ECO:0000313" key="1">
    <source>
        <dbReference type="EMBL" id="ASS96641.1"/>
    </source>
</evidence>
<protein>
    <submittedName>
        <fullName evidence="1">Uncharacterized protein</fullName>
    </submittedName>
</protein>
<accession>A0A223EN79</accession>
<dbReference type="AlphaFoldDB" id="A0A223EN79"/>
<gene>
    <name evidence="1" type="ORF">BS1321_23680</name>
</gene>
<dbReference type="Proteomes" id="UP000214618">
    <property type="component" value="Chromosome"/>
</dbReference>
<reference evidence="1 2" key="1">
    <citation type="submission" date="2016-10" db="EMBL/GenBank/DDBJ databases">
        <title>The whole genome sequencing and assembly of Bacillus simplex DSM 1321 strain.</title>
        <authorList>
            <person name="Park M.-K."/>
            <person name="Lee Y.-J."/>
            <person name="Yi H."/>
            <person name="Bahn Y.-S."/>
            <person name="Kim J.F."/>
            <person name="Lee D.-W."/>
        </authorList>
    </citation>
    <scope>NUCLEOTIDE SEQUENCE [LARGE SCALE GENOMIC DNA]</scope>
    <source>
        <strain evidence="1 2">DSM 1321</strain>
    </source>
</reference>
<dbReference type="EMBL" id="CP017704">
    <property type="protein sequence ID" value="ASS96641.1"/>
    <property type="molecule type" value="Genomic_DNA"/>
</dbReference>
<name>A0A223EN79_9BACI</name>
<organism evidence="1 2">
    <name type="scientific">Peribacillus simplex NBRC 15720 = DSM 1321</name>
    <dbReference type="NCBI Taxonomy" id="1349754"/>
    <lineage>
        <taxon>Bacteria</taxon>
        <taxon>Bacillati</taxon>
        <taxon>Bacillota</taxon>
        <taxon>Bacilli</taxon>
        <taxon>Bacillales</taxon>
        <taxon>Bacillaceae</taxon>
        <taxon>Peribacillus</taxon>
    </lineage>
</organism>
<sequence length="222" mass="24762">MPNIKMQEATVVVHGGSRFNNSYDTVMVHTTIITDAPLTDEYYVPSGSSLSNEAIALIKKHGLEFRPYRETDLLTGTEDVLADAISGNIVETEKDVAKLLLRSSLLKGQLTQVTQAGSSYVYELRYDYKIFPQANGSYQFEIRLPFDGTRMLNGSSVQLTVITPKGVTVNDVETKGLDENGLEIQEQITQLTATNRLAVSFHYQLDPLFIVNYTHTEPFFQG</sequence>
<proteinExistence type="predicted"/>
<dbReference type="OrthoDB" id="2922806at2"/>
<evidence type="ECO:0000313" key="2">
    <source>
        <dbReference type="Proteomes" id="UP000214618"/>
    </source>
</evidence>
<dbReference type="RefSeq" id="WP_063234387.1">
    <property type="nucleotide sequence ID" value="NZ_BCVO01000015.1"/>
</dbReference>